<evidence type="ECO:0000313" key="12">
    <source>
        <dbReference type="Proteomes" id="UP000011747"/>
    </source>
</evidence>
<feature type="binding site" evidence="9">
    <location>
        <position position="132"/>
    </location>
    <ligand>
        <name>Zn(2+)</name>
        <dbReference type="ChEBI" id="CHEBI:29105"/>
    </ligand>
</feature>
<dbReference type="HOGENOM" id="CLU_096072_5_1_9"/>
<dbReference type="RefSeq" id="WP_003355372.1">
    <property type="nucleotide sequence ID" value="NZ_JH414764.1"/>
</dbReference>
<dbReference type="SUPFAM" id="SSF46785">
    <property type="entry name" value="Winged helix' DNA-binding domain"/>
    <property type="match status" value="1"/>
</dbReference>
<feature type="binding site" evidence="10">
    <location>
        <position position="89"/>
    </location>
    <ligand>
        <name>Fe cation</name>
        <dbReference type="ChEBI" id="CHEBI:24875"/>
    </ligand>
</feature>
<dbReference type="AlphaFoldDB" id="G9QPS3"/>
<dbReference type="InterPro" id="IPR036390">
    <property type="entry name" value="WH_DNA-bd_sf"/>
</dbReference>
<feature type="binding site" evidence="10">
    <location>
        <position position="124"/>
    </location>
    <ligand>
        <name>Fe cation</name>
        <dbReference type="ChEBI" id="CHEBI:24875"/>
    </ligand>
</feature>
<dbReference type="GO" id="GO:0003700">
    <property type="term" value="F:DNA-binding transcription factor activity"/>
    <property type="evidence" value="ECO:0007669"/>
    <property type="project" value="InterPro"/>
</dbReference>
<dbReference type="Gene3D" id="1.10.10.10">
    <property type="entry name" value="Winged helix-like DNA-binding domain superfamily/Winged helix DNA-binding domain"/>
    <property type="match status" value="1"/>
</dbReference>
<dbReference type="GO" id="GO:1900376">
    <property type="term" value="P:regulation of secondary metabolite biosynthetic process"/>
    <property type="evidence" value="ECO:0007669"/>
    <property type="project" value="TreeGrafter"/>
</dbReference>
<keyword evidence="5 9" id="KW-0862">Zinc</keyword>
<dbReference type="CDD" id="cd07153">
    <property type="entry name" value="Fur_like"/>
    <property type="match status" value="1"/>
</dbReference>
<accession>G9QPS3</accession>
<keyword evidence="12" id="KW-1185">Reference proteome</keyword>
<dbReference type="GO" id="GO:0005737">
    <property type="term" value="C:cytoplasm"/>
    <property type="evidence" value="ECO:0007669"/>
    <property type="project" value="UniProtKB-SubCell"/>
</dbReference>
<evidence type="ECO:0000256" key="6">
    <source>
        <dbReference type="ARBA" id="ARBA00023015"/>
    </source>
</evidence>
<gene>
    <name evidence="11" type="ORF">HMPREF1015_00290</name>
</gene>
<evidence type="ECO:0000256" key="10">
    <source>
        <dbReference type="PIRSR" id="PIRSR602481-2"/>
    </source>
</evidence>
<feature type="binding site" evidence="9">
    <location>
        <position position="95"/>
    </location>
    <ligand>
        <name>Zn(2+)</name>
        <dbReference type="ChEBI" id="CHEBI:29105"/>
    </ligand>
</feature>
<comment type="cofactor">
    <cofactor evidence="10">
        <name>Mn(2+)</name>
        <dbReference type="ChEBI" id="CHEBI:29035"/>
    </cofactor>
    <cofactor evidence="10">
        <name>Fe(2+)</name>
        <dbReference type="ChEBI" id="CHEBI:29033"/>
    </cofactor>
    <text evidence="10">Binds 1 Mn(2+) or Fe(2+) ion per subunit.</text>
</comment>
<dbReference type="Gene3D" id="3.30.1490.190">
    <property type="match status" value="1"/>
</dbReference>
<keyword evidence="6" id="KW-0805">Transcription regulation</keyword>
<dbReference type="GO" id="GO:0008270">
    <property type="term" value="F:zinc ion binding"/>
    <property type="evidence" value="ECO:0007669"/>
    <property type="project" value="TreeGrafter"/>
</dbReference>
<evidence type="ECO:0000256" key="4">
    <source>
        <dbReference type="ARBA" id="ARBA00022491"/>
    </source>
</evidence>
<dbReference type="Pfam" id="PF01475">
    <property type="entry name" value="FUR"/>
    <property type="match status" value="1"/>
</dbReference>
<dbReference type="InterPro" id="IPR043135">
    <property type="entry name" value="Fur_C"/>
</dbReference>
<dbReference type="Proteomes" id="UP000011747">
    <property type="component" value="Unassembled WGS sequence"/>
</dbReference>
<evidence type="ECO:0000256" key="9">
    <source>
        <dbReference type="PIRSR" id="PIRSR602481-1"/>
    </source>
</evidence>
<evidence type="ECO:0000256" key="7">
    <source>
        <dbReference type="ARBA" id="ARBA00023125"/>
    </source>
</evidence>
<organism evidence="11 12">
    <name type="scientific">Bacillus smithii 7_3_47FAA</name>
    <dbReference type="NCBI Taxonomy" id="665952"/>
    <lineage>
        <taxon>Bacteria</taxon>
        <taxon>Bacillati</taxon>
        <taxon>Bacillota</taxon>
        <taxon>Bacilli</taxon>
        <taxon>Bacillales</taxon>
        <taxon>Bacillaceae</taxon>
        <taxon>Bacillus</taxon>
    </lineage>
</organism>
<dbReference type="GO" id="GO:0045892">
    <property type="term" value="P:negative regulation of DNA-templated transcription"/>
    <property type="evidence" value="ECO:0007669"/>
    <property type="project" value="TreeGrafter"/>
</dbReference>
<comment type="cofactor">
    <cofactor evidence="9">
        <name>Zn(2+)</name>
        <dbReference type="ChEBI" id="CHEBI:29105"/>
    </cofactor>
    <text evidence="9">Binds 1 zinc ion per subunit.</text>
</comment>
<keyword evidence="9" id="KW-0479">Metal-binding</keyword>
<sequence length="140" mass="16116">MEVAEAISILKEKGFKHTDKREDLLALFAKHDKYLSAKEVLEMMKGRYPGVSFDTIYRNLALFVKIGILEDTELNGEKLFRFSCSAMEHHHHFICLSCGKTKEIHICPMNSIQENLDGYEIADHKFEVYGTCPECRNGEK</sequence>
<keyword evidence="4" id="KW-0678">Repressor</keyword>
<comment type="subcellular location">
    <subcellularLocation>
        <location evidence="1">Cytoplasm</location>
    </subcellularLocation>
</comment>
<evidence type="ECO:0008006" key="13">
    <source>
        <dbReference type="Google" id="ProtNLM"/>
    </source>
</evidence>
<keyword evidence="10" id="KW-0408">Iron</keyword>
<evidence type="ECO:0000256" key="3">
    <source>
        <dbReference type="ARBA" id="ARBA00022490"/>
    </source>
</evidence>
<dbReference type="GeneID" id="87582297"/>
<feature type="binding site" evidence="9">
    <location>
        <position position="135"/>
    </location>
    <ligand>
        <name>Zn(2+)</name>
        <dbReference type="ChEBI" id="CHEBI:29105"/>
    </ligand>
</feature>
<dbReference type="PANTHER" id="PTHR33202">
    <property type="entry name" value="ZINC UPTAKE REGULATION PROTEIN"/>
    <property type="match status" value="1"/>
</dbReference>
<dbReference type="PATRIC" id="fig|665952.3.peg.3182"/>
<keyword evidence="3" id="KW-0963">Cytoplasm</keyword>
<dbReference type="InterPro" id="IPR036388">
    <property type="entry name" value="WH-like_DNA-bd_sf"/>
</dbReference>
<evidence type="ECO:0000313" key="11">
    <source>
        <dbReference type="EMBL" id="EHL73714.1"/>
    </source>
</evidence>
<proteinExistence type="inferred from homology"/>
<evidence type="ECO:0000256" key="5">
    <source>
        <dbReference type="ARBA" id="ARBA00022833"/>
    </source>
</evidence>
<feature type="binding site" evidence="9">
    <location>
        <position position="98"/>
    </location>
    <ligand>
        <name>Zn(2+)</name>
        <dbReference type="ChEBI" id="CHEBI:29105"/>
    </ligand>
</feature>
<keyword evidence="8" id="KW-0804">Transcription</keyword>
<evidence type="ECO:0000256" key="8">
    <source>
        <dbReference type="ARBA" id="ARBA00023163"/>
    </source>
</evidence>
<keyword evidence="7" id="KW-0238">DNA-binding</keyword>
<dbReference type="InterPro" id="IPR002481">
    <property type="entry name" value="FUR"/>
</dbReference>
<reference evidence="11 12" key="1">
    <citation type="submission" date="2011-09" db="EMBL/GenBank/DDBJ databases">
        <title>The Genome Sequence of Bacillus smithii 7_3_47FAA.</title>
        <authorList>
            <consortium name="The Broad Institute Genome Sequencing Platform"/>
            <person name="Earl A."/>
            <person name="Ward D."/>
            <person name="Feldgarden M."/>
            <person name="Gevers D."/>
            <person name="Daigneault M."/>
            <person name="Strauss J."/>
            <person name="Allen-Vercoe E."/>
            <person name="Young S.K."/>
            <person name="Zeng Q."/>
            <person name="Gargeya S."/>
            <person name="Fitzgerald M."/>
            <person name="Haas B."/>
            <person name="Abouelleil A."/>
            <person name="Alvarado L."/>
            <person name="Arachchi H.M."/>
            <person name="Berlin A."/>
            <person name="Brown A."/>
            <person name="Chapman S.B."/>
            <person name="Chen Z."/>
            <person name="Dunbar C."/>
            <person name="Freedman E."/>
            <person name="Gearin G."/>
            <person name="Goldberg J."/>
            <person name="Griggs A."/>
            <person name="Gujja S."/>
            <person name="Heiman D."/>
            <person name="Howarth C."/>
            <person name="Larson L."/>
            <person name="Lui A."/>
            <person name="MacDonald P.J.P."/>
            <person name="Montmayeur A."/>
            <person name="Murphy C."/>
            <person name="Neiman D."/>
            <person name="Pearson M."/>
            <person name="Priest M."/>
            <person name="Roberts A."/>
            <person name="Saif S."/>
            <person name="Shea T."/>
            <person name="Shenoy N."/>
            <person name="Sisk P."/>
            <person name="Stolte C."/>
            <person name="Sykes S."/>
            <person name="Wortman J."/>
            <person name="Nusbaum C."/>
            <person name="Birren B."/>
        </authorList>
    </citation>
    <scope>NUCLEOTIDE SEQUENCE [LARGE SCALE GENOMIC DNA]</scope>
    <source>
        <strain evidence="11 12">7_3_47FAA</strain>
    </source>
</reference>
<protein>
    <recommendedName>
        <fullName evidence="13">Zinc-specific metallo-regulatory protein</fullName>
    </recommendedName>
</protein>
<dbReference type="GO" id="GO:0000976">
    <property type="term" value="F:transcription cis-regulatory region binding"/>
    <property type="evidence" value="ECO:0007669"/>
    <property type="project" value="TreeGrafter"/>
</dbReference>
<dbReference type="PANTHER" id="PTHR33202:SF1">
    <property type="entry name" value="FERRIC UPTAKE REGULATION PROTEIN"/>
    <property type="match status" value="1"/>
</dbReference>
<evidence type="ECO:0000256" key="1">
    <source>
        <dbReference type="ARBA" id="ARBA00004496"/>
    </source>
</evidence>
<comment type="caution">
    <text evidence="11">The sequence shown here is derived from an EMBL/GenBank/DDBJ whole genome shotgun (WGS) entry which is preliminary data.</text>
</comment>
<name>G9QPS3_9BACI</name>
<comment type="similarity">
    <text evidence="2">Belongs to the Fur family.</text>
</comment>
<evidence type="ECO:0000256" key="2">
    <source>
        <dbReference type="ARBA" id="ARBA00007957"/>
    </source>
</evidence>
<dbReference type="EMBL" id="ACWF01000156">
    <property type="protein sequence ID" value="EHL73714.1"/>
    <property type="molecule type" value="Genomic_DNA"/>
</dbReference>